<dbReference type="GO" id="GO:0003860">
    <property type="term" value="F:3-hydroxyisobutyryl-CoA hydrolase activity"/>
    <property type="evidence" value="ECO:0007669"/>
    <property type="project" value="UniProtKB-EC"/>
</dbReference>
<evidence type="ECO:0000313" key="5">
    <source>
        <dbReference type="EMBL" id="KDE40986.1"/>
    </source>
</evidence>
<gene>
    <name evidence="5" type="ORF">ADINL_0635</name>
</gene>
<protein>
    <recommendedName>
        <fullName evidence="2">3-hydroxyisobutyryl-CoA hydrolase</fullName>
        <ecNumber evidence="2">3.1.2.4</ecNumber>
    </recommendedName>
</protein>
<sequence>MTSVIFQEHETLDGHLIGEICLNAPRTLNALSHEMIQLINPQLDQWQENPRVVALLLSGAGDKAFCAGGDVVAAWRMIDAGDFDATDRYFAQEYRLDYRLQTYPKPIVCWASGYVMGGGLGLMNGCSHRVVTETSRLAMPEVTIGLFPDVGASYFLNRLPGQTGLFMGLTASQVSARDACWLGLADYALTLDQRPELLSGLLSGLWNQGDNAAVITQVLEGLAQSAQPAFADMLTPIQTYQDLFETLLSGDQIADFVERLVALETEDPWLLKARETLLAGSPLSVCLIAEQLKRTRQLSLKAVFQAEMQLASQCCRQGEFVEGVRALLIDKDKTPKWRFKKVETVDPGVLESFFQPPWTENPLAAL</sequence>
<proteinExistence type="predicted"/>
<comment type="caution">
    <text evidence="5">The sequence shown here is derived from an EMBL/GenBank/DDBJ whole genome shotgun (WGS) entry which is preliminary data.</text>
</comment>
<dbReference type="STRING" id="267850.ADINL_0635"/>
<comment type="catalytic activity">
    <reaction evidence="1">
        <text>3-hydroxy-2-methylpropanoyl-CoA + H2O = 3-hydroxy-2-methylpropanoate + CoA + H(+)</text>
        <dbReference type="Rhea" id="RHEA:20888"/>
        <dbReference type="ChEBI" id="CHEBI:11805"/>
        <dbReference type="ChEBI" id="CHEBI:15377"/>
        <dbReference type="ChEBI" id="CHEBI:15378"/>
        <dbReference type="ChEBI" id="CHEBI:57287"/>
        <dbReference type="ChEBI" id="CHEBI:57340"/>
        <dbReference type="EC" id="3.1.2.4"/>
    </reaction>
</comment>
<dbReference type="GO" id="GO:0005829">
    <property type="term" value="C:cytosol"/>
    <property type="evidence" value="ECO:0007669"/>
    <property type="project" value="TreeGrafter"/>
</dbReference>
<dbReference type="AlphaFoldDB" id="A0A063Y8E2"/>
<dbReference type="EMBL" id="JMSZ01000015">
    <property type="protein sequence ID" value="KDE40986.1"/>
    <property type="molecule type" value="Genomic_DNA"/>
</dbReference>
<dbReference type="GO" id="GO:0006574">
    <property type="term" value="P:L-valine catabolic process"/>
    <property type="evidence" value="ECO:0007669"/>
    <property type="project" value="TreeGrafter"/>
</dbReference>
<dbReference type="RefSeq" id="WP_036543870.1">
    <property type="nucleotide sequence ID" value="NZ_JMSZ01000015.1"/>
</dbReference>
<evidence type="ECO:0000313" key="6">
    <source>
        <dbReference type="Proteomes" id="UP000027318"/>
    </source>
</evidence>
<evidence type="ECO:0000259" key="4">
    <source>
        <dbReference type="Pfam" id="PF16113"/>
    </source>
</evidence>
<reference evidence="5 6" key="1">
    <citation type="journal article" date="2005" name="Int. J. Syst. Evol. Microbiol.">
        <title>Nitrincola lacisaponensis gen. nov., sp. nov., a novel alkaliphilic bacterium isolated from an alkaline, saline lake.</title>
        <authorList>
            <person name="Dimitriu P.A."/>
            <person name="Shukla S.K."/>
            <person name="Conradt J."/>
            <person name="Marquez M.C."/>
            <person name="Ventosa A."/>
            <person name="Maglia A."/>
            <person name="Peyton B.M."/>
            <person name="Pinkart H.C."/>
            <person name="Mormile M.R."/>
        </authorList>
    </citation>
    <scope>NUCLEOTIDE SEQUENCE [LARGE SCALE GENOMIC DNA]</scope>
    <source>
        <strain evidence="5 6">4CA</strain>
    </source>
</reference>
<dbReference type="CDD" id="cd06558">
    <property type="entry name" value="crotonase-like"/>
    <property type="match status" value="1"/>
</dbReference>
<name>A0A063Y8E2_9GAMM</name>
<evidence type="ECO:0000256" key="2">
    <source>
        <dbReference type="ARBA" id="ARBA00011915"/>
    </source>
</evidence>
<dbReference type="Gene3D" id="3.90.226.10">
    <property type="entry name" value="2-enoyl-CoA Hydratase, Chain A, domain 1"/>
    <property type="match status" value="1"/>
</dbReference>
<dbReference type="InterPro" id="IPR045004">
    <property type="entry name" value="ECH_dom"/>
</dbReference>
<dbReference type="EC" id="3.1.2.4" evidence="2"/>
<dbReference type="Pfam" id="PF16113">
    <property type="entry name" value="ECH_2"/>
    <property type="match status" value="1"/>
</dbReference>
<feature type="domain" description="Enoyl-CoA hydratase/isomerase" evidence="4">
    <location>
        <begin position="18"/>
        <end position="354"/>
    </location>
</feature>
<dbReference type="OrthoDB" id="9790967at2"/>
<dbReference type="InterPro" id="IPR029045">
    <property type="entry name" value="ClpP/crotonase-like_dom_sf"/>
</dbReference>
<keyword evidence="6" id="KW-1185">Reference proteome</keyword>
<keyword evidence="3 5" id="KW-0378">Hydrolase</keyword>
<evidence type="ECO:0000256" key="1">
    <source>
        <dbReference type="ARBA" id="ARBA00001709"/>
    </source>
</evidence>
<organism evidence="5 6">
    <name type="scientific">Nitrincola lacisaponensis</name>
    <dbReference type="NCBI Taxonomy" id="267850"/>
    <lineage>
        <taxon>Bacteria</taxon>
        <taxon>Pseudomonadati</taxon>
        <taxon>Pseudomonadota</taxon>
        <taxon>Gammaproteobacteria</taxon>
        <taxon>Oceanospirillales</taxon>
        <taxon>Oceanospirillaceae</taxon>
        <taxon>Nitrincola</taxon>
    </lineage>
</organism>
<dbReference type="PANTHER" id="PTHR43176">
    <property type="entry name" value="3-HYDROXYISOBUTYRYL-COA HYDROLASE-RELATED"/>
    <property type="match status" value="1"/>
</dbReference>
<dbReference type="NCBIfam" id="NF004127">
    <property type="entry name" value="PRK05617.1"/>
    <property type="match status" value="1"/>
</dbReference>
<evidence type="ECO:0000256" key="3">
    <source>
        <dbReference type="ARBA" id="ARBA00022801"/>
    </source>
</evidence>
<dbReference type="PATRIC" id="fig|267850.7.peg.629"/>
<dbReference type="PANTHER" id="PTHR43176:SF3">
    <property type="entry name" value="3-HYDROXYISOBUTYRYL-COA HYDROLASE, MITOCHONDRIAL"/>
    <property type="match status" value="1"/>
</dbReference>
<accession>A0A063Y8E2</accession>
<dbReference type="InterPro" id="IPR032259">
    <property type="entry name" value="HIBYL-CoA-H"/>
</dbReference>
<dbReference type="Proteomes" id="UP000027318">
    <property type="component" value="Unassembled WGS sequence"/>
</dbReference>
<dbReference type="SUPFAM" id="SSF52096">
    <property type="entry name" value="ClpP/crotonase"/>
    <property type="match status" value="1"/>
</dbReference>